<sequence>MGTVNFRAHLASNTHHHRAGLCPLPAPSPTTYQPHSLKMGLIDAKNKVPEYQRTYQHAYNAHTRIWRINPRSRMLLIPYHMLLWGTTSATMYAMGRRIFGHTTWYD</sequence>
<evidence type="ECO:0000313" key="7">
    <source>
        <dbReference type="Proteomes" id="UP001305647"/>
    </source>
</evidence>
<name>A0AAN6Q8E5_9PEZI</name>
<comment type="subcellular location">
    <subcellularLocation>
        <location evidence="1">Mitochondrion inner membrane</location>
    </subcellularLocation>
</comment>
<evidence type="ECO:0000256" key="3">
    <source>
        <dbReference type="ARBA" id="ARBA00023128"/>
    </source>
</evidence>
<dbReference type="GO" id="GO:0005743">
    <property type="term" value="C:mitochondrial inner membrane"/>
    <property type="evidence" value="ECO:0007669"/>
    <property type="project" value="UniProtKB-SubCell"/>
</dbReference>
<dbReference type="Pfam" id="PF02238">
    <property type="entry name" value="COX7a"/>
    <property type="match status" value="1"/>
</dbReference>
<protein>
    <submittedName>
        <fullName evidence="6">Uncharacterized protein</fullName>
    </submittedName>
</protein>
<evidence type="ECO:0000256" key="5">
    <source>
        <dbReference type="SAM" id="Phobius"/>
    </source>
</evidence>
<comment type="caution">
    <text evidence="6">The sequence shown here is derived from an EMBL/GenBank/DDBJ whole genome shotgun (WGS) entry which is preliminary data.</text>
</comment>
<evidence type="ECO:0000313" key="6">
    <source>
        <dbReference type="EMBL" id="KAK4104826.1"/>
    </source>
</evidence>
<evidence type="ECO:0000256" key="2">
    <source>
        <dbReference type="ARBA" id="ARBA00022792"/>
    </source>
</evidence>
<keyword evidence="2" id="KW-0999">Mitochondrion inner membrane</keyword>
<dbReference type="AlphaFoldDB" id="A0AAN6Q8E5"/>
<keyword evidence="5" id="KW-0812">Transmembrane</keyword>
<organism evidence="6 7">
    <name type="scientific">Parathielavia hyrcaniae</name>
    <dbReference type="NCBI Taxonomy" id="113614"/>
    <lineage>
        <taxon>Eukaryota</taxon>
        <taxon>Fungi</taxon>
        <taxon>Dikarya</taxon>
        <taxon>Ascomycota</taxon>
        <taxon>Pezizomycotina</taxon>
        <taxon>Sordariomycetes</taxon>
        <taxon>Sordariomycetidae</taxon>
        <taxon>Sordariales</taxon>
        <taxon>Chaetomiaceae</taxon>
        <taxon>Parathielavia</taxon>
    </lineage>
</organism>
<evidence type="ECO:0000256" key="4">
    <source>
        <dbReference type="ARBA" id="ARBA00023136"/>
    </source>
</evidence>
<accession>A0AAN6Q8E5</accession>
<dbReference type="Proteomes" id="UP001305647">
    <property type="component" value="Unassembled WGS sequence"/>
</dbReference>
<dbReference type="InterPro" id="IPR039297">
    <property type="entry name" value="COX7a"/>
</dbReference>
<keyword evidence="4 5" id="KW-0472">Membrane</keyword>
<keyword evidence="5" id="KW-1133">Transmembrane helix</keyword>
<reference evidence="6" key="1">
    <citation type="journal article" date="2023" name="Mol. Phylogenet. Evol.">
        <title>Genome-scale phylogeny and comparative genomics of the fungal order Sordariales.</title>
        <authorList>
            <person name="Hensen N."/>
            <person name="Bonometti L."/>
            <person name="Westerberg I."/>
            <person name="Brannstrom I.O."/>
            <person name="Guillou S."/>
            <person name="Cros-Aarteil S."/>
            <person name="Calhoun S."/>
            <person name="Haridas S."/>
            <person name="Kuo A."/>
            <person name="Mondo S."/>
            <person name="Pangilinan J."/>
            <person name="Riley R."/>
            <person name="LaButti K."/>
            <person name="Andreopoulos B."/>
            <person name="Lipzen A."/>
            <person name="Chen C."/>
            <person name="Yan M."/>
            <person name="Daum C."/>
            <person name="Ng V."/>
            <person name="Clum A."/>
            <person name="Steindorff A."/>
            <person name="Ohm R.A."/>
            <person name="Martin F."/>
            <person name="Silar P."/>
            <person name="Natvig D.O."/>
            <person name="Lalanne C."/>
            <person name="Gautier V."/>
            <person name="Ament-Velasquez S.L."/>
            <person name="Kruys A."/>
            <person name="Hutchinson M.I."/>
            <person name="Powell A.J."/>
            <person name="Barry K."/>
            <person name="Miller A.N."/>
            <person name="Grigoriev I.V."/>
            <person name="Debuchy R."/>
            <person name="Gladieux P."/>
            <person name="Hiltunen Thoren M."/>
            <person name="Johannesson H."/>
        </authorList>
    </citation>
    <scope>NUCLEOTIDE SEQUENCE</scope>
    <source>
        <strain evidence="6">CBS 757.83</strain>
    </source>
</reference>
<proteinExistence type="predicted"/>
<evidence type="ECO:0000256" key="1">
    <source>
        <dbReference type="ARBA" id="ARBA00004273"/>
    </source>
</evidence>
<feature type="transmembrane region" description="Helical" evidence="5">
    <location>
        <begin position="74"/>
        <end position="94"/>
    </location>
</feature>
<keyword evidence="7" id="KW-1185">Reference proteome</keyword>
<keyword evidence="3" id="KW-0496">Mitochondrion</keyword>
<dbReference type="EMBL" id="MU863626">
    <property type="protein sequence ID" value="KAK4104826.1"/>
    <property type="molecule type" value="Genomic_DNA"/>
</dbReference>
<gene>
    <name evidence="6" type="ORF">N658DRAFT_190495</name>
</gene>
<reference evidence="6" key="2">
    <citation type="submission" date="2023-05" db="EMBL/GenBank/DDBJ databases">
        <authorList>
            <consortium name="Lawrence Berkeley National Laboratory"/>
            <person name="Steindorff A."/>
            <person name="Hensen N."/>
            <person name="Bonometti L."/>
            <person name="Westerberg I."/>
            <person name="Brannstrom I.O."/>
            <person name="Guillou S."/>
            <person name="Cros-Aarteil S."/>
            <person name="Calhoun S."/>
            <person name="Haridas S."/>
            <person name="Kuo A."/>
            <person name="Mondo S."/>
            <person name="Pangilinan J."/>
            <person name="Riley R."/>
            <person name="Labutti K."/>
            <person name="Andreopoulos B."/>
            <person name="Lipzen A."/>
            <person name="Chen C."/>
            <person name="Yanf M."/>
            <person name="Daum C."/>
            <person name="Ng V."/>
            <person name="Clum A."/>
            <person name="Ohm R."/>
            <person name="Martin F."/>
            <person name="Silar P."/>
            <person name="Natvig D."/>
            <person name="Lalanne C."/>
            <person name="Gautier V."/>
            <person name="Ament-Velasquez S.L."/>
            <person name="Kruys A."/>
            <person name="Hutchinson M.I."/>
            <person name="Powell A.J."/>
            <person name="Barry K."/>
            <person name="Miller A.N."/>
            <person name="Grigoriev I.V."/>
            <person name="Debuchy R."/>
            <person name="Gladieux P."/>
            <person name="Thoren M.H."/>
            <person name="Johannesson H."/>
        </authorList>
    </citation>
    <scope>NUCLEOTIDE SEQUENCE</scope>
    <source>
        <strain evidence="6">CBS 757.83</strain>
    </source>
</reference>